<keyword evidence="7" id="KW-0472">Membrane</keyword>
<reference evidence="9" key="1">
    <citation type="submission" date="2015-08" db="EMBL/GenBank/DDBJ databases">
        <authorList>
            <person name="Babu N.S."/>
            <person name="Beckwith C.J."/>
            <person name="Beseler K.G."/>
            <person name="Brison A."/>
            <person name="Carone J.V."/>
            <person name="Caskin T.P."/>
            <person name="Diamond M."/>
            <person name="Durham M.E."/>
            <person name="Foxe J.M."/>
            <person name="Go M."/>
            <person name="Henderson B.A."/>
            <person name="Jones I.B."/>
            <person name="McGettigan J.A."/>
            <person name="Micheletti S.J."/>
            <person name="Nasrallah M.E."/>
            <person name="Ortiz D."/>
            <person name="Piller C.R."/>
            <person name="Privatt S.R."/>
            <person name="Schneider S.L."/>
            <person name="Sharp S."/>
            <person name="Smith T.C."/>
            <person name="Stanton J.D."/>
            <person name="Ullery H.E."/>
            <person name="Wilson R.J."/>
            <person name="Serrano M.G."/>
            <person name="Buck G."/>
            <person name="Lee V."/>
            <person name="Wang Y."/>
            <person name="Carvalho R."/>
            <person name="Voegtly L."/>
            <person name="Shi R."/>
            <person name="Duckworth R."/>
            <person name="Johnson A."/>
            <person name="Loviza R."/>
            <person name="Walstead R."/>
            <person name="Shah Z."/>
            <person name="Kiflezghi M."/>
            <person name="Wade K."/>
            <person name="Ball S.L."/>
            <person name="Bradley K.W."/>
            <person name="Asai D.J."/>
            <person name="Bowman C.A."/>
            <person name="Russell D.A."/>
            <person name="Pope W.H."/>
            <person name="Jacobs-Sera D."/>
            <person name="Hendrix R.W."/>
            <person name="Hatfull G.F."/>
        </authorList>
    </citation>
    <scope>NUCLEOTIDE SEQUENCE</scope>
</reference>
<keyword evidence="3 9" id="KW-0418">Kinase</keyword>
<organism evidence="9">
    <name type="scientific">metagenome</name>
    <dbReference type="NCBI Taxonomy" id="256318"/>
    <lineage>
        <taxon>unclassified sequences</taxon>
        <taxon>metagenomes</taxon>
    </lineage>
</organism>
<dbReference type="Gene3D" id="2.60.120.260">
    <property type="entry name" value="Galactose-binding domain-like"/>
    <property type="match status" value="1"/>
</dbReference>
<evidence type="ECO:0000256" key="6">
    <source>
        <dbReference type="SAM" id="MobiDB-lite"/>
    </source>
</evidence>
<feature type="region of interest" description="Disordered" evidence="6">
    <location>
        <begin position="367"/>
        <end position="451"/>
    </location>
</feature>
<feature type="compositionally biased region" description="Low complexity" evidence="6">
    <location>
        <begin position="499"/>
        <end position="515"/>
    </location>
</feature>
<keyword evidence="2" id="KW-0547">Nucleotide-binding</keyword>
<keyword evidence="4" id="KW-0067">ATP-binding</keyword>
<feature type="transmembrane region" description="Helical" evidence="7">
    <location>
        <begin position="462"/>
        <end position="483"/>
    </location>
</feature>
<dbReference type="InterPro" id="IPR011009">
    <property type="entry name" value="Kinase-like_dom_sf"/>
</dbReference>
<proteinExistence type="predicted"/>
<dbReference type="AlphaFoldDB" id="A0A2P2CK49"/>
<keyword evidence="7" id="KW-1133">Transmembrane helix</keyword>
<dbReference type="GO" id="GO:0005524">
    <property type="term" value="F:ATP binding"/>
    <property type="evidence" value="ECO:0007669"/>
    <property type="project" value="UniProtKB-KW"/>
</dbReference>
<feature type="domain" description="Protein kinase" evidence="8">
    <location>
        <begin position="15"/>
        <end position="316"/>
    </location>
</feature>
<dbReference type="SMART" id="SM00220">
    <property type="entry name" value="S_TKc"/>
    <property type="match status" value="1"/>
</dbReference>
<dbReference type="CDD" id="cd13973">
    <property type="entry name" value="PK_MviN-like"/>
    <property type="match status" value="1"/>
</dbReference>
<dbReference type="InterPro" id="IPR000719">
    <property type="entry name" value="Prot_kinase_dom"/>
</dbReference>
<evidence type="ECO:0000256" key="1">
    <source>
        <dbReference type="ARBA" id="ARBA00022679"/>
    </source>
</evidence>
<dbReference type="SUPFAM" id="SSF49785">
    <property type="entry name" value="Galactose-binding domain-like"/>
    <property type="match status" value="1"/>
</dbReference>
<accession>A0A2P2CK49</accession>
<evidence type="ECO:0000259" key="8">
    <source>
        <dbReference type="PROSITE" id="PS50011"/>
    </source>
</evidence>
<dbReference type="Gene3D" id="3.30.200.20">
    <property type="entry name" value="Phosphorylase Kinase, domain 1"/>
    <property type="match status" value="1"/>
</dbReference>
<dbReference type="SUPFAM" id="SSF56112">
    <property type="entry name" value="Protein kinase-like (PK-like)"/>
    <property type="match status" value="1"/>
</dbReference>
<gene>
    <name evidence="9" type="ORF">NOCA170294</name>
</gene>
<feature type="compositionally biased region" description="Pro residues" evidence="6">
    <location>
        <begin position="372"/>
        <end position="391"/>
    </location>
</feature>
<evidence type="ECO:0000256" key="2">
    <source>
        <dbReference type="ARBA" id="ARBA00022741"/>
    </source>
</evidence>
<dbReference type="PROSITE" id="PS50011">
    <property type="entry name" value="PROTEIN_KINASE_DOM"/>
    <property type="match status" value="1"/>
</dbReference>
<evidence type="ECO:0000256" key="3">
    <source>
        <dbReference type="ARBA" id="ARBA00022777"/>
    </source>
</evidence>
<keyword evidence="1" id="KW-0808">Transferase</keyword>
<dbReference type="PANTHER" id="PTHR43289:SF6">
    <property type="entry name" value="SERINE_THREONINE-PROTEIN KINASE NEKL-3"/>
    <property type="match status" value="1"/>
</dbReference>
<dbReference type="PANTHER" id="PTHR43289">
    <property type="entry name" value="MITOGEN-ACTIVATED PROTEIN KINASE KINASE KINASE 20-RELATED"/>
    <property type="match status" value="1"/>
</dbReference>
<feature type="region of interest" description="Disordered" evidence="6">
    <location>
        <begin position="490"/>
        <end position="552"/>
    </location>
</feature>
<dbReference type="InterPro" id="IPR008979">
    <property type="entry name" value="Galactose-bd-like_sf"/>
</dbReference>
<keyword evidence="5" id="KW-0675">Receptor</keyword>
<keyword evidence="7" id="KW-0812">Transmembrane</keyword>
<feature type="compositionally biased region" description="Low complexity" evidence="6">
    <location>
        <begin position="324"/>
        <end position="346"/>
    </location>
</feature>
<dbReference type="EMBL" id="CZKB01000027">
    <property type="protein sequence ID" value="CUR62348.1"/>
    <property type="molecule type" value="Genomic_DNA"/>
</dbReference>
<evidence type="ECO:0000313" key="9">
    <source>
        <dbReference type="EMBL" id="CUR62348.1"/>
    </source>
</evidence>
<feature type="compositionally biased region" description="Low complexity" evidence="6">
    <location>
        <begin position="279"/>
        <end position="295"/>
    </location>
</feature>
<evidence type="ECO:0000256" key="5">
    <source>
        <dbReference type="ARBA" id="ARBA00023170"/>
    </source>
</evidence>
<feature type="region of interest" description="Disordered" evidence="6">
    <location>
        <begin position="279"/>
        <end position="354"/>
    </location>
</feature>
<sequence>MSTSMQAGDVLAERYRLDDLLAENGSGRFWRAHDLVLHRPVAVHILGADDERAEPLLDAARRAGPVINRRLLRVLDAEVADGRCYVVNEWGQGDSLDILLTREGPLAPRRAAWIVGEVADSIAEAHAAGQAHGRLSPENVLIDQHGQIRIIGFGVEAALAGLPPGRISVDEIDLAGLLYCALTGKWAGVSRSAVPPAPEVHGAVLRPRRVRAGIPRPLDQLCDQVLNPHATASGDPVHHSARAISDMLLGFVGDHTGTQVPVQGLRPALTQPLLPTVAATSAPEPAPPSEGTAETPVEDPHTEPDAEPGGEESPAAPDGPDTTVVAQAVPSADAADSPAAPTSSTDLPTEAGMPVFHEDDEVDWLRARSDKPAPPPPLDDLPPKPLFAPDPPEGEPVRRPRPGSRAATGAGKDYWPWDVSQDSGVRPISRDTGAWASGSWTDDRWGTGEGLDDTGEVPGRSWFRLAMIVAICLLVMVAAVAAYQLGLKPPTPGSDDEPSTSSSPSTAASPTPFTGLSADDFDPQGSEPREENPDQVPNVVDGDPSTTWTTSSYLQNFGPGGLKTGVGVVVDLGAAKGVRQVVVTTAGGQTSLAAYVTSTAPTGISELTPVGTASGTGELTISVDEAVSGRYVTVWLTLLPEVDGEFRGTIAEVQVLG</sequence>
<evidence type="ECO:0000256" key="7">
    <source>
        <dbReference type="SAM" id="Phobius"/>
    </source>
</evidence>
<dbReference type="Gene3D" id="1.10.510.10">
    <property type="entry name" value="Transferase(Phosphotransferase) domain 1"/>
    <property type="match status" value="1"/>
</dbReference>
<dbReference type="GO" id="GO:0004674">
    <property type="term" value="F:protein serine/threonine kinase activity"/>
    <property type="evidence" value="ECO:0007669"/>
    <property type="project" value="UniProtKB-KW"/>
</dbReference>
<evidence type="ECO:0000256" key="4">
    <source>
        <dbReference type="ARBA" id="ARBA00022840"/>
    </source>
</evidence>
<protein>
    <submittedName>
        <fullName evidence="9">Serine/threonine protein kinase</fullName>
    </submittedName>
</protein>
<name>A0A2P2CK49_9ZZZZ</name>
<dbReference type="Pfam" id="PF00069">
    <property type="entry name" value="Pkinase"/>
    <property type="match status" value="1"/>
</dbReference>
<keyword evidence="9" id="KW-0723">Serine/threonine-protein kinase</keyword>